<evidence type="ECO:0000256" key="2">
    <source>
        <dbReference type="ARBA" id="ARBA00022475"/>
    </source>
</evidence>
<keyword evidence="4 6" id="KW-1133">Transmembrane helix</keyword>
<feature type="transmembrane region" description="Helical" evidence="6">
    <location>
        <begin position="28"/>
        <end position="48"/>
    </location>
</feature>
<comment type="similarity">
    <text evidence="6">Belongs to the TVP38/TMEM64 family.</text>
</comment>
<dbReference type="RefSeq" id="WP_168005326.1">
    <property type="nucleotide sequence ID" value="NZ_JAATHJ010000005.1"/>
</dbReference>
<dbReference type="EMBL" id="JAATHJ010000005">
    <property type="protein sequence ID" value="NJP37038.1"/>
    <property type="molecule type" value="Genomic_DNA"/>
</dbReference>
<dbReference type="AlphaFoldDB" id="A0A969PSA3"/>
<evidence type="ECO:0000256" key="6">
    <source>
        <dbReference type="RuleBase" id="RU366058"/>
    </source>
</evidence>
<keyword evidence="5 6" id="KW-0472">Membrane</keyword>
<evidence type="ECO:0000256" key="1">
    <source>
        <dbReference type="ARBA" id="ARBA00004651"/>
    </source>
</evidence>
<dbReference type="Proteomes" id="UP000752012">
    <property type="component" value="Unassembled WGS sequence"/>
</dbReference>
<evidence type="ECO:0000256" key="4">
    <source>
        <dbReference type="ARBA" id="ARBA00022989"/>
    </source>
</evidence>
<comment type="caution">
    <text evidence="6">Lacks conserved residue(s) required for the propagation of feature annotation.</text>
</comment>
<protein>
    <recommendedName>
        <fullName evidence="6">TVP38/TMEM64 family membrane protein</fullName>
    </recommendedName>
</protein>
<evidence type="ECO:0000313" key="9">
    <source>
        <dbReference type="Proteomes" id="UP000752012"/>
    </source>
</evidence>
<keyword evidence="3 6" id="KW-0812">Transmembrane</keyword>
<comment type="subcellular location">
    <subcellularLocation>
        <location evidence="1 6">Cell membrane</location>
        <topology evidence="1 6">Multi-pass membrane protein</topology>
    </subcellularLocation>
</comment>
<evidence type="ECO:0000259" key="7">
    <source>
        <dbReference type="Pfam" id="PF09335"/>
    </source>
</evidence>
<feature type="domain" description="VTT" evidence="7">
    <location>
        <begin position="35"/>
        <end position="148"/>
    </location>
</feature>
<dbReference type="InterPro" id="IPR032816">
    <property type="entry name" value="VTT_dom"/>
</dbReference>
<dbReference type="InterPro" id="IPR015414">
    <property type="entry name" value="TMEM64"/>
</dbReference>
<feature type="transmembrane region" description="Helical" evidence="6">
    <location>
        <begin position="55"/>
        <end position="72"/>
    </location>
</feature>
<sequence>MEELETTIFQVIEQAGWLAPLIFVLLHLFRPFLFLPVVIVCMAGGYFFGFVQGSLYSIAGLALMSAAFYAVVQKLPRFRERVARLKKKVFHDRQMTVGQVMILRMLPFVHFHLLSLYLMEMTSNFRSYMTYSVLGIILPAMLFTGFGHILVELSWVYALPILGLLAAAFFYLGRREERPDPIRPSPSRAG</sequence>
<reference evidence="8 9" key="1">
    <citation type="submission" date="2020-03" db="EMBL/GenBank/DDBJ databases">
        <title>Assessment of the enzymatic potential of alkaline-tolerant lipase obtained from Bacillus luteus H11 (technogenic soil) for the bioremediation of saline soils contaminated with petroleum substances.</title>
        <authorList>
            <person name="Kalwasinska A."/>
        </authorList>
    </citation>
    <scope>NUCLEOTIDE SEQUENCE [LARGE SCALE GENOMIC DNA]</scope>
    <source>
        <strain evidence="8 9">H11</strain>
    </source>
</reference>
<evidence type="ECO:0000256" key="5">
    <source>
        <dbReference type="ARBA" id="ARBA00023136"/>
    </source>
</evidence>
<organism evidence="8 9">
    <name type="scientific">Alkalicoccus luteus</name>
    <dbReference type="NCBI Taxonomy" id="1237094"/>
    <lineage>
        <taxon>Bacteria</taxon>
        <taxon>Bacillati</taxon>
        <taxon>Bacillota</taxon>
        <taxon>Bacilli</taxon>
        <taxon>Bacillales</taxon>
        <taxon>Bacillaceae</taxon>
        <taxon>Alkalicoccus</taxon>
    </lineage>
</organism>
<evidence type="ECO:0000256" key="3">
    <source>
        <dbReference type="ARBA" id="ARBA00022692"/>
    </source>
</evidence>
<dbReference type="PANTHER" id="PTHR12677:SF59">
    <property type="entry name" value="GOLGI APPARATUS MEMBRANE PROTEIN TVP38-RELATED"/>
    <property type="match status" value="1"/>
</dbReference>
<proteinExistence type="inferred from homology"/>
<dbReference type="PANTHER" id="PTHR12677">
    <property type="entry name" value="GOLGI APPARATUS MEMBRANE PROTEIN TVP38-RELATED"/>
    <property type="match status" value="1"/>
</dbReference>
<dbReference type="GO" id="GO:0005886">
    <property type="term" value="C:plasma membrane"/>
    <property type="evidence" value="ECO:0007669"/>
    <property type="project" value="UniProtKB-SubCell"/>
</dbReference>
<accession>A0A969PSA3</accession>
<dbReference type="Pfam" id="PF09335">
    <property type="entry name" value="VTT_dom"/>
    <property type="match status" value="1"/>
</dbReference>
<evidence type="ECO:0000313" key="8">
    <source>
        <dbReference type="EMBL" id="NJP37038.1"/>
    </source>
</evidence>
<gene>
    <name evidence="8" type="ORF">HCN83_05485</name>
</gene>
<feature type="transmembrane region" description="Helical" evidence="6">
    <location>
        <begin position="155"/>
        <end position="173"/>
    </location>
</feature>
<keyword evidence="2 6" id="KW-1003">Cell membrane</keyword>
<feature type="transmembrane region" description="Helical" evidence="6">
    <location>
        <begin position="131"/>
        <end position="149"/>
    </location>
</feature>
<name>A0A969PSA3_9BACI</name>
<comment type="caution">
    <text evidence="8">The sequence shown here is derived from an EMBL/GenBank/DDBJ whole genome shotgun (WGS) entry which is preliminary data.</text>
</comment>
<keyword evidence="9" id="KW-1185">Reference proteome</keyword>